<feature type="compositionally biased region" description="Polar residues" evidence="2">
    <location>
        <begin position="157"/>
        <end position="169"/>
    </location>
</feature>
<feature type="compositionally biased region" description="Basic and acidic residues" evidence="2">
    <location>
        <begin position="58"/>
        <end position="68"/>
    </location>
</feature>
<feature type="region of interest" description="Disordered" evidence="2">
    <location>
        <begin position="129"/>
        <end position="193"/>
    </location>
</feature>
<comment type="caution">
    <text evidence="3">The sequence shown here is derived from an EMBL/GenBank/DDBJ whole genome shotgun (WGS) entry which is preliminary data.</text>
</comment>
<dbReference type="EMBL" id="JBBXJM010000007">
    <property type="protein sequence ID" value="KAL1404836.1"/>
    <property type="molecule type" value="Genomic_DNA"/>
</dbReference>
<keyword evidence="1" id="KW-0175">Coiled coil</keyword>
<dbReference type="Proteomes" id="UP001565368">
    <property type="component" value="Unassembled WGS sequence"/>
</dbReference>
<evidence type="ECO:0000313" key="4">
    <source>
        <dbReference type="Proteomes" id="UP001565368"/>
    </source>
</evidence>
<evidence type="ECO:0000313" key="3">
    <source>
        <dbReference type="EMBL" id="KAL1404836.1"/>
    </source>
</evidence>
<organism evidence="3 4">
    <name type="scientific">Vanrija albida</name>
    <dbReference type="NCBI Taxonomy" id="181172"/>
    <lineage>
        <taxon>Eukaryota</taxon>
        <taxon>Fungi</taxon>
        <taxon>Dikarya</taxon>
        <taxon>Basidiomycota</taxon>
        <taxon>Agaricomycotina</taxon>
        <taxon>Tremellomycetes</taxon>
        <taxon>Trichosporonales</taxon>
        <taxon>Trichosporonaceae</taxon>
        <taxon>Vanrija</taxon>
    </lineage>
</organism>
<keyword evidence="4" id="KW-1185">Reference proteome</keyword>
<reference evidence="3 4" key="1">
    <citation type="submission" date="2023-08" db="EMBL/GenBank/DDBJ databases">
        <title>Annotated Genome Sequence of Vanrija albida AlHP1.</title>
        <authorList>
            <person name="Herzog R."/>
        </authorList>
    </citation>
    <scope>NUCLEOTIDE SEQUENCE [LARGE SCALE GENOMIC DNA]</scope>
    <source>
        <strain evidence="3 4">AlHP1</strain>
    </source>
</reference>
<dbReference type="RefSeq" id="XP_069204780.1">
    <property type="nucleotide sequence ID" value="XM_069356843.1"/>
</dbReference>
<dbReference type="GeneID" id="95989489"/>
<evidence type="ECO:0000256" key="2">
    <source>
        <dbReference type="SAM" id="MobiDB-lite"/>
    </source>
</evidence>
<gene>
    <name evidence="3" type="ORF">Q8F55_008446</name>
</gene>
<feature type="region of interest" description="Disordered" evidence="2">
    <location>
        <begin position="396"/>
        <end position="439"/>
    </location>
</feature>
<protein>
    <submittedName>
        <fullName evidence="3">Uncharacterized protein</fullName>
    </submittedName>
</protein>
<feature type="coiled-coil region" evidence="1">
    <location>
        <begin position="259"/>
        <end position="293"/>
    </location>
</feature>
<proteinExistence type="predicted"/>
<feature type="compositionally biased region" description="Basic and acidic residues" evidence="2">
    <location>
        <begin position="76"/>
        <end position="86"/>
    </location>
</feature>
<feature type="region of interest" description="Disordered" evidence="2">
    <location>
        <begin position="1"/>
        <end position="108"/>
    </location>
</feature>
<name>A0ABR3PR77_9TREE</name>
<evidence type="ECO:0000256" key="1">
    <source>
        <dbReference type="SAM" id="Coils"/>
    </source>
</evidence>
<accession>A0ABR3PR77</accession>
<sequence length="439" mass="46929">MPPKKPKQPPARTASARATRERSASFAPASDDDSGDDSAGTAEYRKPNLRPRKGNRVYNDEERFHMMEVKAQASGHAEDQARDDKRRGKVGKRQARAVSRMVDATTQTEAPRCCLHGDVAAVSTLANALPNAAPPDAPPDAQSSVRPPDSLPPLAGSSDTAPEVSNAQSTGGGPDCPHDDGGWFQLVPDEDASTRQLQINERDQVSVCSTSGLESATTTDKARIAELDAADTKHGQRIAELEAAVKAAEMRDAEHLAALDKAKERFAELEGDVIREKKRIAQLEAEFAQARDETIVKGVDTNELVKQEVLVGLGNGPEVEVLETDVLDKQETEGLQDEAEVDDLVAEEFDVAQELNPAEGVNTVPNGDEVANGGIEGLDDISDDSDDEVFYDALEELPDEEVDNTTPSISPASPGVAKRRASSAPPGLRAAKAMFRAAK</sequence>